<proteinExistence type="predicted"/>
<evidence type="ECO:0000313" key="2">
    <source>
        <dbReference type="Proteomes" id="UP000011529"/>
    </source>
</evidence>
<reference evidence="1" key="2">
    <citation type="journal article" date="2013" name="Mar. Genomics">
        <title>Expression of sulfatases in Rhodopirellula baltica and the diversity of sulfatases in the genus Rhodopirellula.</title>
        <authorList>
            <person name="Wegner C.E."/>
            <person name="Richter-Heitmann T."/>
            <person name="Klindworth A."/>
            <person name="Klockow C."/>
            <person name="Richter M."/>
            <person name="Achstetter T."/>
            <person name="Glockner F.O."/>
            <person name="Harder J."/>
        </authorList>
    </citation>
    <scope>NUCLEOTIDE SEQUENCE [LARGE SCALE GENOMIC DNA]</scope>
    <source>
        <strain evidence="1">6C</strain>
    </source>
</reference>
<reference evidence="1" key="1">
    <citation type="submission" date="2012-11" db="EMBL/GenBank/DDBJ databases">
        <title>Permanent draft genomes of Rhodopirellula europaea strain SH398 and 6C.</title>
        <authorList>
            <person name="Richter M."/>
            <person name="Richter-Heitmann T."/>
            <person name="Frank C."/>
            <person name="Harder J."/>
            <person name="Glockner F.O."/>
        </authorList>
    </citation>
    <scope>NUCLEOTIDE SEQUENCE</scope>
    <source>
        <strain evidence="1">6C</strain>
    </source>
</reference>
<feature type="non-terminal residue" evidence="1">
    <location>
        <position position="796"/>
    </location>
</feature>
<name>M2AUP4_9BACT</name>
<dbReference type="Proteomes" id="UP000011529">
    <property type="component" value="Unassembled WGS sequence"/>
</dbReference>
<accession>M2AUP4</accession>
<protein>
    <submittedName>
        <fullName evidence="1">Uncharacterized protein</fullName>
    </submittedName>
</protein>
<gene>
    <name evidence="1" type="ORF">RE6C_05540</name>
</gene>
<evidence type="ECO:0000313" key="1">
    <source>
        <dbReference type="EMBL" id="EMB13729.1"/>
    </source>
</evidence>
<sequence>TDNVGSTEALASLDIDGAAVTVDDVATTGTIDICGDTITTTGSLDADDAVITLIADDMNLFTDSGVSAAIDSGSADTIVLTKAVDQNIDLGTDSETDGAFGDNLGLSVAELQTFTNTAVLRIGATADGMSTQTEGIDVSDDVVLTNLSDLSLQTLGTVDAVANTTTTTLGSISVANLAVNAGGQVILDGINDVDTLAINAGVGTATAGDANITFLDSDGFTVGEVDTVQGVIALDGEITLTATTGDVVVTDVVNPTGSDSDVSATGDVTVTLSGDDAKLTVESGADITSSTGDIVITADEMDLAGSVTGAATDSLVVLQPASLGQEIDLGSTTAVDATNDDTLELSNDELNRVTAGFLHIGRNDAGTEAGDITITQAISFVAAMAPVVALITGGKIEDDDTNPGSIATEGDLALLAAAGVGTADPLDIAVDGKIAVLNSSATPTDVQLTSDQTITIDSVTINAVTPTATTISGISNENDGAIVVNTTFDGANIVVNQSVLTDGDITLNADFNGTGSGTDGGTIVVSDMAQIAGEGSTFAANTLANSITLVAEDDIEVSDLLAVNLVSVTSTVGSVVDDGVETTRLQGANITINAAMNIGGFTALTLDDVAGGNIQQAVDVNLTSPLGTLTATVPIGPTGGNVQINEIDGQDVTGDEQFVLSQLIANAGEGEQLAVLNSGGALLVDVPVTVTTHDLLIGTVDSGLLTISNTITLTDGTLDVGSQSGDVNVTANLSASEAVTLQTGNSDISINAGVESTGAGVVVNAGNDVTLGTASNVSALTAGQDITIDAQNNVSI</sequence>
<dbReference type="RefSeq" id="WP_008661585.1">
    <property type="nucleotide sequence ID" value="NZ_ANMO01000249.1"/>
</dbReference>
<comment type="caution">
    <text evidence="1">The sequence shown here is derived from an EMBL/GenBank/DDBJ whole genome shotgun (WGS) entry which is preliminary data.</text>
</comment>
<organism evidence="1 2">
    <name type="scientific">Rhodopirellula europaea 6C</name>
    <dbReference type="NCBI Taxonomy" id="1263867"/>
    <lineage>
        <taxon>Bacteria</taxon>
        <taxon>Pseudomonadati</taxon>
        <taxon>Planctomycetota</taxon>
        <taxon>Planctomycetia</taxon>
        <taxon>Pirellulales</taxon>
        <taxon>Pirellulaceae</taxon>
        <taxon>Rhodopirellula</taxon>
    </lineage>
</organism>
<keyword evidence="2" id="KW-1185">Reference proteome</keyword>
<feature type="non-terminal residue" evidence="1">
    <location>
        <position position="1"/>
    </location>
</feature>
<dbReference type="AlphaFoldDB" id="M2AUP4"/>
<dbReference type="EMBL" id="ANMO01000249">
    <property type="protein sequence ID" value="EMB13729.1"/>
    <property type="molecule type" value="Genomic_DNA"/>
</dbReference>